<feature type="signal peptide" evidence="2">
    <location>
        <begin position="1"/>
        <end position="17"/>
    </location>
</feature>
<dbReference type="RefSeq" id="WP_138662839.1">
    <property type="nucleotide sequence ID" value="NZ_VANS01000003.1"/>
</dbReference>
<dbReference type="SMART" id="SM00450">
    <property type="entry name" value="RHOD"/>
    <property type="match status" value="2"/>
</dbReference>
<dbReference type="PANTHER" id="PTHR43855">
    <property type="entry name" value="THIOSULFATE SULFURTRANSFERASE"/>
    <property type="match status" value="1"/>
</dbReference>
<gene>
    <name evidence="4" type="ORF">FDT80_13540</name>
</gene>
<organism evidence="4 5">
    <name type="scientific">Sulfitobacter sabulilitoris</name>
    <dbReference type="NCBI Taxonomy" id="2562655"/>
    <lineage>
        <taxon>Bacteria</taxon>
        <taxon>Pseudomonadati</taxon>
        <taxon>Pseudomonadota</taxon>
        <taxon>Alphaproteobacteria</taxon>
        <taxon>Rhodobacterales</taxon>
        <taxon>Roseobacteraceae</taxon>
        <taxon>Sulfitobacter</taxon>
    </lineage>
</organism>
<sequence>MKHVSLIAACATMVALAAPAAADGHAPFGPLITPDALSGQFDGTAPLVLDIRGDAYKDGHIPGAVSAPYGLFRGPQDNPGQLPSEDKLTEVLRSLGVTTDRPTVIVHQGSNETDFGAAARVYWTLKSSGVSQLAILNGGMNGWTQAKLATTVDAPAPTPSTITVSFSDQWLATTDDVLAIVNGDREAKLVDARPESFWSGNQAHPAAARPGTLPQSQYFTHSNWFSDDPTLIDASAAASLARDNGFQDGDRLVSFCNTGHWAATNWFALSELAGIDDVKLFPESMVGWSNAGHEMANVPGPLRNLWNQVKSIF</sequence>
<evidence type="ECO:0000256" key="2">
    <source>
        <dbReference type="SAM" id="SignalP"/>
    </source>
</evidence>
<evidence type="ECO:0000313" key="4">
    <source>
        <dbReference type="EMBL" id="TMM51767.1"/>
    </source>
</evidence>
<keyword evidence="1" id="KW-0677">Repeat</keyword>
<dbReference type="GO" id="GO:0016740">
    <property type="term" value="F:transferase activity"/>
    <property type="evidence" value="ECO:0007669"/>
    <property type="project" value="UniProtKB-KW"/>
</dbReference>
<keyword evidence="5" id="KW-1185">Reference proteome</keyword>
<name>A0A5S3PD33_9RHOB</name>
<dbReference type="Pfam" id="PF00581">
    <property type="entry name" value="Rhodanese"/>
    <property type="match status" value="2"/>
</dbReference>
<comment type="caution">
    <text evidence="4">The sequence shown here is derived from an EMBL/GenBank/DDBJ whole genome shotgun (WGS) entry which is preliminary data.</text>
</comment>
<feature type="domain" description="Rhodanese" evidence="3">
    <location>
        <begin position="42"/>
        <end position="152"/>
    </location>
</feature>
<dbReference type="OrthoDB" id="9781034at2"/>
<dbReference type="SUPFAM" id="SSF52821">
    <property type="entry name" value="Rhodanese/Cell cycle control phosphatase"/>
    <property type="match status" value="2"/>
</dbReference>
<keyword evidence="4" id="KW-0808">Transferase</keyword>
<evidence type="ECO:0000313" key="5">
    <source>
        <dbReference type="Proteomes" id="UP000309550"/>
    </source>
</evidence>
<dbReference type="PANTHER" id="PTHR43855:SF1">
    <property type="entry name" value="THIOSULFATE SULFURTRANSFERASE"/>
    <property type="match status" value="1"/>
</dbReference>
<dbReference type="InterPro" id="IPR036873">
    <property type="entry name" value="Rhodanese-like_dom_sf"/>
</dbReference>
<dbReference type="Gene3D" id="3.40.250.10">
    <property type="entry name" value="Rhodanese-like domain"/>
    <property type="match status" value="2"/>
</dbReference>
<dbReference type="CDD" id="cd01448">
    <property type="entry name" value="TST_Repeat_1"/>
    <property type="match status" value="1"/>
</dbReference>
<dbReference type="AlphaFoldDB" id="A0A5S3PD33"/>
<evidence type="ECO:0000256" key="1">
    <source>
        <dbReference type="ARBA" id="ARBA00022737"/>
    </source>
</evidence>
<dbReference type="InterPro" id="IPR001763">
    <property type="entry name" value="Rhodanese-like_dom"/>
</dbReference>
<feature type="chain" id="PRO_5024286681" evidence="2">
    <location>
        <begin position="18"/>
        <end position="313"/>
    </location>
</feature>
<accession>A0A5S3PD33</accession>
<proteinExistence type="predicted"/>
<reference evidence="4 5" key="1">
    <citation type="submission" date="2019-05" db="EMBL/GenBank/DDBJ databases">
        <title>Sulfitobacter sabulilitoris sp. nov., isolated from a marine sand.</title>
        <authorList>
            <person name="Yoon J.-H."/>
        </authorList>
    </citation>
    <scope>NUCLEOTIDE SEQUENCE [LARGE SCALE GENOMIC DNA]</scope>
    <source>
        <strain evidence="4 5">HSMS-29</strain>
    </source>
</reference>
<dbReference type="InterPro" id="IPR051126">
    <property type="entry name" value="Thiosulfate_sulfurtransferase"/>
</dbReference>
<evidence type="ECO:0000259" key="3">
    <source>
        <dbReference type="PROSITE" id="PS50206"/>
    </source>
</evidence>
<keyword evidence="2" id="KW-0732">Signal</keyword>
<dbReference type="EMBL" id="VANS01000003">
    <property type="protein sequence ID" value="TMM51767.1"/>
    <property type="molecule type" value="Genomic_DNA"/>
</dbReference>
<dbReference type="PROSITE" id="PS50206">
    <property type="entry name" value="RHODANESE_3"/>
    <property type="match status" value="2"/>
</dbReference>
<feature type="domain" description="Rhodanese" evidence="3">
    <location>
        <begin position="183"/>
        <end position="297"/>
    </location>
</feature>
<protein>
    <submittedName>
        <fullName evidence="4">Sulfurtransferase</fullName>
    </submittedName>
</protein>
<dbReference type="Proteomes" id="UP000309550">
    <property type="component" value="Unassembled WGS sequence"/>
</dbReference>